<organism evidence="3 4">
    <name type="scientific">Dendrobium thyrsiflorum</name>
    <name type="common">Pinecone-like raceme dendrobium</name>
    <name type="synonym">Orchid</name>
    <dbReference type="NCBI Taxonomy" id="117978"/>
    <lineage>
        <taxon>Eukaryota</taxon>
        <taxon>Viridiplantae</taxon>
        <taxon>Streptophyta</taxon>
        <taxon>Embryophyta</taxon>
        <taxon>Tracheophyta</taxon>
        <taxon>Spermatophyta</taxon>
        <taxon>Magnoliopsida</taxon>
        <taxon>Liliopsida</taxon>
        <taxon>Asparagales</taxon>
        <taxon>Orchidaceae</taxon>
        <taxon>Epidendroideae</taxon>
        <taxon>Malaxideae</taxon>
        <taxon>Dendrobiinae</taxon>
        <taxon>Dendrobium</taxon>
    </lineage>
</organism>
<comment type="caution">
    <text evidence="3">The sequence shown here is derived from an EMBL/GenBank/DDBJ whole genome shotgun (WGS) entry which is preliminary data.</text>
</comment>
<dbReference type="InterPro" id="IPR015425">
    <property type="entry name" value="FH2_Formin"/>
</dbReference>
<protein>
    <recommendedName>
        <fullName evidence="2">FH2 domain-containing protein</fullName>
    </recommendedName>
</protein>
<keyword evidence="4" id="KW-1185">Reference proteome</keyword>
<sequence>MPELLDFYKDLIHLEAASKIQLKMVAEEMQAVSKGLEKVELELSASENDGKSPLVSASSFSVNFLKISPPTGFSFGASQRLSGIGPFGANNVVVILNSPYQVRVPTTSLIGNGFPSPPMYSSGALKSFLDTAEADVRSLISLYSEVGRSADSLAQYFGEDPARCPFEQGKLSDVVAIHVLSSFKFMLNLLIVTFKDDEEDEENEEKEPSRTRRIHCLRCRAALSTKEDLVAFNARVVEPGRSRYLQCYCRRAALSPSMLAEDLVALALSSRSFNYNEEACAETQARRNE</sequence>
<name>A0ABD0VF81_DENTH</name>
<evidence type="ECO:0000256" key="1">
    <source>
        <dbReference type="ARBA" id="ARBA00006468"/>
    </source>
</evidence>
<evidence type="ECO:0000313" key="3">
    <source>
        <dbReference type="EMBL" id="KAL0923684.1"/>
    </source>
</evidence>
<comment type="similarity">
    <text evidence="1">Belongs to the formin-like family. Class-II subfamily.</text>
</comment>
<dbReference type="EMBL" id="JANQDX010000006">
    <property type="protein sequence ID" value="KAL0923684.1"/>
    <property type="molecule type" value="Genomic_DNA"/>
</dbReference>
<dbReference type="PROSITE" id="PS51444">
    <property type="entry name" value="FH2"/>
    <property type="match status" value="1"/>
</dbReference>
<dbReference type="PANTHER" id="PTHR45733">
    <property type="entry name" value="FORMIN-J"/>
    <property type="match status" value="1"/>
</dbReference>
<dbReference type="SUPFAM" id="SSF101447">
    <property type="entry name" value="Formin homology 2 domain (FH2 domain)"/>
    <property type="match status" value="1"/>
</dbReference>
<dbReference type="InterPro" id="IPR051144">
    <property type="entry name" value="Formin_homology_domain"/>
</dbReference>
<dbReference type="InterPro" id="IPR042201">
    <property type="entry name" value="FH2_Formin_sf"/>
</dbReference>
<gene>
    <name evidence="3" type="ORF">M5K25_007750</name>
</gene>
<dbReference type="PANTHER" id="PTHR45733:SF17">
    <property type="entry name" value="FORMIN-LIKE PROTEIN 14"/>
    <property type="match status" value="1"/>
</dbReference>
<proteinExistence type="inferred from homology"/>
<evidence type="ECO:0000259" key="2">
    <source>
        <dbReference type="PROSITE" id="PS51444"/>
    </source>
</evidence>
<evidence type="ECO:0000313" key="4">
    <source>
        <dbReference type="Proteomes" id="UP001552299"/>
    </source>
</evidence>
<dbReference type="AlphaFoldDB" id="A0ABD0VF81"/>
<accession>A0ABD0VF81</accession>
<dbReference type="Gene3D" id="1.20.58.2220">
    <property type="entry name" value="Formin, FH2 domain"/>
    <property type="match status" value="1"/>
</dbReference>
<dbReference type="Proteomes" id="UP001552299">
    <property type="component" value="Unassembled WGS sequence"/>
</dbReference>
<feature type="domain" description="FH2" evidence="2">
    <location>
        <begin position="1"/>
        <end position="213"/>
    </location>
</feature>
<reference evidence="3 4" key="1">
    <citation type="journal article" date="2024" name="Plant Biotechnol. J.">
        <title>Dendrobium thyrsiflorum genome and its molecular insights into genes involved in important horticultural traits.</title>
        <authorList>
            <person name="Chen B."/>
            <person name="Wang J.Y."/>
            <person name="Zheng P.J."/>
            <person name="Li K.L."/>
            <person name="Liang Y.M."/>
            <person name="Chen X.F."/>
            <person name="Zhang C."/>
            <person name="Zhao X."/>
            <person name="He X."/>
            <person name="Zhang G.Q."/>
            <person name="Liu Z.J."/>
            <person name="Xu Q."/>
        </authorList>
    </citation>
    <scope>NUCLEOTIDE SEQUENCE [LARGE SCALE GENOMIC DNA]</scope>
    <source>
        <strain evidence="3">GZMU011</strain>
    </source>
</reference>